<gene>
    <name evidence="2" type="ORF">PACLA_8A061281</name>
</gene>
<evidence type="ECO:0000313" key="2">
    <source>
        <dbReference type="EMBL" id="CAB4020934.1"/>
    </source>
</evidence>
<dbReference type="OrthoDB" id="441660at2759"/>
<proteinExistence type="predicted"/>
<dbReference type="Proteomes" id="UP001152795">
    <property type="component" value="Unassembled WGS sequence"/>
</dbReference>
<comment type="caution">
    <text evidence="2">The sequence shown here is derived from an EMBL/GenBank/DDBJ whole genome shotgun (WGS) entry which is preliminary data.</text>
</comment>
<feature type="compositionally biased region" description="Basic and acidic residues" evidence="1">
    <location>
        <begin position="526"/>
        <end position="541"/>
    </location>
</feature>
<sequence length="670" mass="76318">MGSFVEGALKLTIGLFWNKARSSVAEKLKDGDLNSQKLRSLIVSNMEDIKGKLDGAARRELLSSVSYVEEGLFLLNDLIDSEKHAIHQQGGLQQHLHAAFDYVLRMKRWLTSDKEDGVPTAINTDYLDLLRRNSENTLPWDLEDGVKDLKLHSLEQFKAAMQCFEHANTRATDTFFNESLNIEDRILAAKLRVYSRLLLSLENPTMANVCRRLHLKELHELSAIAEVFRYDLEGGMLSMFNEAKRHELVQSVSLINFVVFRYLTSFTTEPVNVYDWPLIQSDDWMYNPLLPHDKITMELLRANVMVPNLLLMKLVEPNVIGVDPSLVAINSDGDLFLFRQRTNPEVCELLKVSGGKVEVFYTFTKFTLVSFLVINRDNLLYVFADDIESSVPDGHIMYDVYIFQSDQLTPALIFDKHLLPYPERTKVYLRVPKRRSNDEQVIGEDKVQVDDDDNNDDDDDYEMMEYGAHNYHEYPSPSPAQILKHHLLDGTIVLAPTPPKISVALCVPKKHSNEEQVIGEDQIQGENDKPDGEKSQGEKDIPGSLISKIEMSGSSLATITDELKMMIVEKYGYRVRVFNQDGTFVQEFELAEGESEACVAITFNSVTKEVVFVTCANSGYFLSAYCPKTGERRHYVRLSHIGKDCKNVHLTSHWRGSMALITEEHVLYIQ</sequence>
<dbReference type="AlphaFoldDB" id="A0A6S7INZ4"/>
<reference evidence="2" key="1">
    <citation type="submission" date="2020-04" db="EMBL/GenBank/DDBJ databases">
        <authorList>
            <person name="Alioto T."/>
            <person name="Alioto T."/>
            <person name="Gomez Garrido J."/>
        </authorList>
    </citation>
    <scope>NUCLEOTIDE SEQUENCE</scope>
    <source>
        <strain evidence="2">A484AB</strain>
    </source>
</reference>
<organism evidence="2 3">
    <name type="scientific">Paramuricea clavata</name>
    <name type="common">Red gorgonian</name>
    <name type="synonym">Violescent sea-whip</name>
    <dbReference type="NCBI Taxonomy" id="317549"/>
    <lineage>
        <taxon>Eukaryota</taxon>
        <taxon>Metazoa</taxon>
        <taxon>Cnidaria</taxon>
        <taxon>Anthozoa</taxon>
        <taxon>Octocorallia</taxon>
        <taxon>Malacalcyonacea</taxon>
        <taxon>Plexauridae</taxon>
        <taxon>Paramuricea</taxon>
    </lineage>
</organism>
<accession>A0A6S7INZ4</accession>
<dbReference type="EMBL" id="CACRXK020011189">
    <property type="protein sequence ID" value="CAB4020934.1"/>
    <property type="molecule type" value="Genomic_DNA"/>
</dbReference>
<protein>
    <submittedName>
        <fullName evidence="2">Uncharacterized protein</fullName>
    </submittedName>
</protein>
<name>A0A6S7INZ4_PARCT</name>
<keyword evidence="3" id="KW-1185">Reference proteome</keyword>
<evidence type="ECO:0000256" key="1">
    <source>
        <dbReference type="SAM" id="MobiDB-lite"/>
    </source>
</evidence>
<feature type="region of interest" description="Disordered" evidence="1">
    <location>
        <begin position="515"/>
        <end position="543"/>
    </location>
</feature>
<evidence type="ECO:0000313" key="3">
    <source>
        <dbReference type="Proteomes" id="UP001152795"/>
    </source>
</evidence>